<evidence type="ECO:0000256" key="5">
    <source>
        <dbReference type="SAM" id="Phobius"/>
    </source>
</evidence>
<dbReference type="InterPro" id="IPR028098">
    <property type="entry name" value="Glyco_trans_4-like_N"/>
</dbReference>
<dbReference type="InterPro" id="IPR007267">
    <property type="entry name" value="GtrA_DPMS_TM"/>
</dbReference>
<dbReference type="GO" id="GO:0016020">
    <property type="term" value="C:membrane"/>
    <property type="evidence" value="ECO:0007669"/>
    <property type="project" value="UniProtKB-SubCell"/>
</dbReference>
<evidence type="ECO:0000256" key="1">
    <source>
        <dbReference type="ARBA" id="ARBA00004141"/>
    </source>
</evidence>
<dbReference type="PANTHER" id="PTHR45947">
    <property type="entry name" value="SULFOQUINOVOSYL TRANSFERASE SQD2"/>
    <property type="match status" value="1"/>
</dbReference>
<keyword evidence="3 5" id="KW-1133">Transmembrane helix</keyword>
<feature type="transmembrane region" description="Helical" evidence="5">
    <location>
        <begin position="588"/>
        <end position="613"/>
    </location>
</feature>
<name>A0A1G2DI05_9BACT</name>
<evidence type="ECO:0000256" key="4">
    <source>
        <dbReference type="ARBA" id="ARBA00023136"/>
    </source>
</evidence>
<dbReference type="STRING" id="1798664.A3C93_04580"/>
<dbReference type="SUPFAM" id="SSF53756">
    <property type="entry name" value="UDP-Glycosyltransferase/glycogen phosphorylase"/>
    <property type="match status" value="1"/>
</dbReference>
<gene>
    <name evidence="9" type="ORF">A3C93_04580</name>
</gene>
<feature type="transmembrane region" description="Helical" evidence="5">
    <location>
        <begin position="401"/>
        <end position="418"/>
    </location>
</feature>
<dbReference type="Gene3D" id="3.40.50.2000">
    <property type="entry name" value="Glycogen Phosphorylase B"/>
    <property type="match status" value="2"/>
</dbReference>
<feature type="domain" description="Glycosyltransferase subfamily 4-like N-terminal" evidence="8">
    <location>
        <begin position="333"/>
        <end position="378"/>
    </location>
</feature>
<evidence type="ECO:0000259" key="7">
    <source>
        <dbReference type="Pfam" id="PF04138"/>
    </source>
</evidence>
<dbReference type="GO" id="GO:0016757">
    <property type="term" value="F:glycosyltransferase activity"/>
    <property type="evidence" value="ECO:0007669"/>
    <property type="project" value="InterPro"/>
</dbReference>
<dbReference type="SUPFAM" id="SSF52540">
    <property type="entry name" value="P-loop containing nucleoside triphosphate hydrolases"/>
    <property type="match status" value="1"/>
</dbReference>
<feature type="domain" description="Glycosyl transferase family 1" evidence="6">
    <location>
        <begin position="394"/>
        <end position="560"/>
    </location>
</feature>
<dbReference type="AlphaFoldDB" id="A0A1G2DI05"/>
<evidence type="ECO:0000256" key="3">
    <source>
        <dbReference type="ARBA" id="ARBA00022989"/>
    </source>
</evidence>
<evidence type="ECO:0000313" key="10">
    <source>
        <dbReference type="Proteomes" id="UP000178636"/>
    </source>
</evidence>
<evidence type="ECO:0000259" key="6">
    <source>
        <dbReference type="Pfam" id="PF00534"/>
    </source>
</evidence>
<dbReference type="InterPro" id="IPR050194">
    <property type="entry name" value="Glycosyltransferase_grp1"/>
</dbReference>
<dbReference type="CDD" id="cd03801">
    <property type="entry name" value="GT4_PimA-like"/>
    <property type="match status" value="1"/>
</dbReference>
<feature type="domain" description="GtrA/DPMS transmembrane" evidence="7">
    <location>
        <begin position="597"/>
        <end position="708"/>
    </location>
</feature>
<organism evidence="9 10">
    <name type="scientific">Candidatus Lloydbacteria bacterium RIFCSPHIGHO2_02_FULL_54_17</name>
    <dbReference type="NCBI Taxonomy" id="1798664"/>
    <lineage>
        <taxon>Bacteria</taxon>
        <taxon>Candidatus Lloydiibacteriota</taxon>
    </lineage>
</organism>
<proteinExistence type="predicted"/>
<dbReference type="InterPro" id="IPR027417">
    <property type="entry name" value="P-loop_NTPase"/>
</dbReference>
<feature type="transmembrane region" description="Helical" evidence="5">
    <location>
        <begin position="619"/>
        <end position="644"/>
    </location>
</feature>
<sequence length="720" mass="81738">MIIELIGLPGAGKTTFAKHLAEGGEWSLVKVGGKSELLFYNALFLGRHPIVFLRTLFWLFRHIGRRELRYTKFVNLFLVHNAKYMKAGKYPRAVIDQGHHQNVIALFDERVADGVIDRYAHSLPKPDLLVFFAASDEVRTKRLSGRGYGARDEADKEYREGWEEARGEHFERLYLSRSLLPCATETVSPEDEADKLKKIAHARLWHFVLHGRMPTEKAHGLQIAKTLEAFFRTEAYAVLWIPRGGKDVATDIAEYYGLVQPFPLRSFSAPNFLRLPALFGPLRYWLDALFFFLPLLFTRLARDGVFSTRSPELAWLFKVKGVSAWYEAHSFPASKEKLLRFFLRRVDGIVANSKGTADAFLDHGFRDTHVVRNGVDLKQFADLPHQAAARGLLRLPPDRTVVMYVGTFYAWKGVLFLLETWRRYFSKREDLLLVLVGGTEEDLKRYGGIGAYRASENVLLVPHVPAEKTRLYLAGADVLVLPNSRITEESVRFTSPIKLFEYMASGKPIVAADLPSIREVLAEGMGTYFQADNSEALRGALDDVLHSPNEAKHMADTARKAVRLYDWGARAQLMLNIVRGHSREQSDLYAQFVQTFVSGGLAALLNLVLVYALTEFFGLWYVASAFVAYVVASLLRFLWLKFVFVGGARKVSREAVLYALVTVFNVIVNTVLTYILVERFHLWYMLVQFVIIAGLTVINFVLYRTQVFRTVTGVSEKGRN</sequence>
<dbReference type="Pfam" id="PF13439">
    <property type="entry name" value="Glyco_transf_4"/>
    <property type="match status" value="1"/>
</dbReference>
<reference evidence="9 10" key="1">
    <citation type="journal article" date="2016" name="Nat. Commun.">
        <title>Thousands of microbial genomes shed light on interconnected biogeochemical processes in an aquifer system.</title>
        <authorList>
            <person name="Anantharaman K."/>
            <person name="Brown C.T."/>
            <person name="Hug L.A."/>
            <person name="Sharon I."/>
            <person name="Castelle C.J."/>
            <person name="Probst A.J."/>
            <person name="Thomas B.C."/>
            <person name="Singh A."/>
            <person name="Wilkins M.J."/>
            <person name="Karaoz U."/>
            <person name="Brodie E.L."/>
            <person name="Williams K.H."/>
            <person name="Hubbard S.S."/>
            <person name="Banfield J.F."/>
        </authorList>
    </citation>
    <scope>NUCLEOTIDE SEQUENCE [LARGE SCALE GENOMIC DNA]</scope>
</reference>
<dbReference type="Pfam" id="PF00534">
    <property type="entry name" value="Glycos_transf_1"/>
    <property type="match status" value="1"/>
</dbReference>
<dbReference type="PANTHER" id="PTHR45947:SF3">
    <property type="entry name" value="SULFOQUINOVOSYL TRANSFERASE SQD2"/>
    <property type="match status" value="1"/>
</dbReference>
<keyword evidence="4 5" id="KW-0472">Membrane</keyword>
<keyword evidence="2 5" id="KW-0812">Transmembrane</keyword>
<protein>
    <recommendedName>
        <fullName evidence="11">GtrA-like protein domain-containing protein</fullName>
    </recommendedName>
</protein>
<comment type="subcellular location">
    <subcellularLocation>
        <location evidence="1">Membrane</location>
        <topology evidence="1">Multi-pass membrane protein</topology>
    </subcellularLocation>
</comment>
<dbReference type="EMBL" id="MHLO01000009">
    <property type="protein sequence ID" value="OGZ13042.1"/>
    <property type="molecule type" value="Genomic_DNA"/>
</dbReference>
<dbReference type="Gene3D" id="3.40.50.300">
    <property type="entry name" value="P-loop containing nucleotide triphosphate hydrolases"/>
    <property type="match status" value="1"/>
</dbReference>
<comment type="caution">
    <text evidence="9">The sequence shown here is derived from an EMBL/GenBank/DDBJ whole genome shotgun (WGS) entry which is preliminary data.</text>
</comment>
<evidence type="ECO:0000259" key="8">
    <source>
        <dbReference type="Pfam" id="PF13439"/>
    </source>
</evidence>
<dbReference type="GO" id="GO:0000271">
    <property type="term" value="P:polysaccharide biosynthetic process"/>
    <property type="evidence" value="ECO:0007669"/>
    <property type="project" value="InterPro"/>
</dbReference>
<dbReference type="InterPro" id="IPR001296">
    <property type="entry name" value="Glyco_trans_1"/>
</dbReference>
<evidence type="ECO:0008006" key="11">
    <source>
        <dbReference type="Google" id="ProtNLM"/>
    </source>
</evidence>
<evidence type="ECO:0000313" key="9">
    <source>
        <dbReference type="EMBL" id="OGZ13042.1"/>
    </source>
</evidence>
<dbReference type="Pfam" id="PF04138">
    <property type="entry name" value="GtrA_DPMS_TM"/>
    <property type="match status" value="1"/>
</dbReference>
<accession>A0A1G2DI05</accession>
<dbReference type="Proteomes" id="UP000178636">
    <property type="component" value="Unassembled WGS sequence"/>
</dbReference>
<feature type="transmembrane region" description="Helical" evidence="5">
    <location>
        <begin position="656"/>
        <end position="676"/>
    </location>
</feature>
<evidence type="ECO:0000256" key="2">
    <source>
        <dbReference type="ARBA" id="ARBA00022692"/>
    </source>
</evidence>
<feature type="transmembrane region" description="Helical" evidence="5">
    <location>
        <begin position="682"/>
        <end position="702"/>
    </location>
</feature>